<evidence type="ECO:0000313" key="9">
    <source>
        <dbReference type="Proteomes" id="UP000254968"/>
    </source>
</evidence>
<evidence type="ECO:0000256" key="4">
    <source>
        <dbReference type="ARBA" id="ARBA00023002"/>
    </source>
</evidence>
<evidence type="ECO:0000256" key="3">
    <source>
        <dbReference type="ARBA" id="ARBA00022723"/>
    </source>
</evidence>
<dbReference type="Pfam" id="PF00067">
    <property type="entry name" value="p450"/>
    <property type="match status" value="1"/>
</dbReference>
<keyword evidence="5 7" id="KW-0408">Iron</keyword>
<evidence type="ECO:0000313" key="8">
    <source>
        <dbReference type="EMBL" id="STX29395.1"/>
    </source>
</evidence>
<comment type="similarity">
    <text evidence="1">Belongs to the cytochrome P450 family.</text>
</comment>
<dbReference type="PRINTS" id="PR00385">
    <property type="entry name" value="P450"/>
</dbReference>
<dbReference type="EC" id="1.14.-.-" evidence="8"/>
<dbReference type="RefSeq" id="WP_115303069.1">
    <property type="nucleotide sequence ID" value="NZ_CAAAHO010000002.1"/>
</dbReference>
<comment type="cofactor">
    <cofactor evidence="7">
        <name>heme</name>
        <dbReference type="ChEBI" id="CHEBI:30413"/>
    </cofactor>
</comment>
<dbReference type="EC" id="1.14.14.1" evidence="8"/>
<dbReference type="InterPro" id="IPR050196">
    <property type="entry name" value="Cytochrome_P450_Monoox"/>
</dbReference>
<dbReference type="GO" id="GO:0016712">
    <property type="term" value="F:oxidoreductase activity, acting on paired donors, with incorporation or reduction of molecular oxygen, reduced flavin or flavoprotein as one donor, and incorporation of one atom of oxygen"/>
    <property type="evidence" value="ECO:0007669"/>
    <property type="project" value="UniProtKB-EC"/>
</dbReference>
<keyword evidence="3 7" id="KW-0479">Metal-binding</keyword>
<keyword evidence="2 7" id="KW-0349">Heme</keyword>
<protein>
    <submittedName>
        <fullName evidence="8">Putative unspecific monooxygenase</fullName>
        <ecNumber evidence="8">1.14.-.-</ecNumber>
        <ecNumber evidence="8">1.14.14.1</ecNumber>
    </submittedName>
</protein>
<dbReference type="GO" id="GO:0020037">
    <property type="term" value="F:heme binding"/>
    <property type="evidence" value="ECO:0007669"/>
    <property type="project" value="InterPro"/>
</dbReference>
<dbReference type="EMBL" id="UGNV01000001">
    <property type="protein sequence ID" value="STX29395.1"/>
    <property type="molecule type" value="Genomic_DNA"/>
</dbReference>
<evidence type="ECO:0000256" key="2">
    <source>
        <dbReference type="ARBA" id="ARBA00022617"/>
    </source>
</evidence>
<dbReference type="InterPro" id="IPR002401">
    <property type="entry name" value="Cyt_P450_E_grp-I"/>
</dbReference>
<evidence type="ECO:0000256" key="1">
    <source>
        <dbReference type="ARBA" id="ARBA00010617"/>
    </source>
</evidence>
<dbReference type="Gene3D" id="1.10.630.10">
    <property type="entry name" value="Cytochrome P450"/>
    <property type="match status" value="1"/>
</dbReference>
<dbReference type="InterPro" id="IPR036396">
    <property type="entry name" value="Cyt_P450_sf"/>
</dbReference>
<dbReference type="PANTHER" id="PTHR24291:SF50">
    <property type="entry name" value="BIFUNCTIONAL ALBAFLAVENONE MONOOXYGENASE_TERPENE SYNTHASE"/>
    <property type="match status" value="1"/>
</dbReference>
<keyword evidence="4 8" id="KW-0560">Oxidoreductase</keyword>
<dbReference type="InterPro" id="IPR001128">
    <property type="entry name" value="Cyt_P450"/>
</dbReference>
<dbReference type="OrthoDB" id="9764248at2"/>
<dbReference type="AlphaFoldDB" id="A0A378I3V4"/>
<dbReference type="GO" id="GO:0005506">
    <property type="term" value="F:iron ion binding"/>
    <property type="evidence" value="ECO:0007669"/>
    <property type="project" value="InterPro"/>
</dbReference>
<dbReference type="PRINTS" id="PR00463">
    <property type="entry name" value="EP450I"/>
</dbReference>
<accession>A0A378I3V4</accession>
<organism evidence="8 9">
    <name type="scientific">Legionella beliardensis</name>
    <dbReference type="NCBI Taxonomy" id="91822"/>
    <lineage>
        <taxon>Bacteria</taxon>
        <taxon>Pseudomonadati</taxon>
        <taxon>Pseudomonadota</taxon>
        <taxon>Gammaproteobacteria</taxon>
        <taxon>Legionellales</taxon>
        <taxon>Legionellaceae</taxon>
        <taxon>Legionella</taxon>
    </lineage>
</organism>
<dbReference type="SUPFAM" id="SSF48264">
    <property type="entry name" value="Cytochrome P450"/>
    <property type="match status" value="1"/>
</dbReference>
<keyword evidence="6 8" id="KW-0503">Monooxygenase</keyword>
<gene>
    <name evidence="8" type="ORF">NCTC13315_01938</name>
</gene>
<reference evidence="8 9" key="1">
    <citation type="submission" date="2018-06" db="EMBL/GenBank/DDBJ databases">
        <authorList>
            <consortium name="Pathogen Informatics"/>
            <person name="Doyle S."/>
        </authorList>
    </citation>
    <scope>NUCLEOTIDE SEQUENCE [LARGE SCALE GENOMIC DNA]</scope>
    <source>
        <strain evidence="8 9">NCTC13315</strain>
    </source>
</reference>
<dbReference type="Proteomes" id="UP000254968">
    <property type="component" value="Unassembled WGS sequence"/>
</dbReference>
<evidence type="ECO:0000256" key="7">
    <source>
        <dbReference type="PIRSR" id="PIRSR602401-1"/>
    </source>
</evidence>
<dbReference type="PANTHER" id="PTHR24291">
    <property type="entry name" value="CYTOCHROME P450 FAMILY 4"/>
    <property type="match status" value="1"/>
</dbReference>
<feature type="binding site" description="axial binding residue" evidence="7">
    <location>
        <position position="370"/>
    </location>
    <ligand>
        <name>heme</name>
        <dbReference type="ChEBI" id="CHEBI:30413"/>
    </ligand>
    <ligandPart>
        <name>Fe</name>
        <dbReference type="ChEBI" id="CHEBI:18248"/>
    </ligandPart>
</feature>
<name>A0A378I3V4_9GAMM</name>
<evidence type="ECO:0000256" key="6">
    <source>
        <dbReference type="ARBA" id="ARBA00023033"/>
    </source>
</evidence>
<keyword evidence="9" id="KW-1185">Reference proteome</keyword>
<sequence length="422" mass="48798">MASPLSNIKQFIARPIPFLHQQFLQQGNLASVSMGHKKFFIVTEPNLVKTILTDENYQKCRMVFDKIRPITGKHGIVQLEGQAWEKIHAITQPNFYRLALESYLPFFEKNIEYLKTTKLNDQIDCFDVMTHYALGSIMNITLGPNNISNTENITNHFIALNQQCGKKLRSIFDFPLWLPTPTNNLIKKHRKRLLDAVKKQCALMDGQIPCPFYSSLTRLNSNHLILDQITTFLFAGFETTAASLAFTFYLLSKHQTVQAKVYQEVQQVLHSTSAITLPALKSLTYTQAVYQESLRLYPPAWILAREVKETTVLDKQIIKPGNIVLINIRDLHRHPDFWPKPNKFYPERFINNSTAHKYAYIPFGMGKRICSGYQLAMIEAIYVISKLVLDFQFELKEYGRLRTQAMVTQHPKDTIKLLIRKR</sequence>
<proteinExistence type="inferred from homology"/>
<evidence type="ECO:0000256" key="5">
    <source>
        <dbReference type="ARBA" id="ARBA00023004"/>
    </source>
</evidence>